<protein>
    <submittedName>
        <fullName evidence="1">Uncharacterized protein</fullName>
    </submittedName>
</protein>
<accession>A0ACD3Z803</accession>
<organism evidence="1 2">
    <name type="scientific">Fusarium solani subsp. cucurbitae</name>
    <name type="common">Neocosmosporum cucurbitae</name>
    <dbReference type="NCBI Taxonomy" id="2747967"/>
    <lineage>
        <taxon>Eukaryota</taxon>
        <taxon>Fungi</taxon>
        <taxon>Dikarya</taxon>
        <taxon>Ascomycota</taxon>
        <taxon>Pezizomycotina</taxon>
        <taxon>Sordariomycetes</taxon>
        <taxon>Hypocreomycetidae</taxon>
        <taxon>Hypocreales</taxon>
        <taxon>Nectriaceae</taxon>
        <taxon>Fusarium</taxon>
        <taxon>Fusarium solani species complex</taxon>
    </lineage>
</organism>
<keyword evidence="2" id="KW-1185">Reference proteome</keyword>
<dbReference type="Proteomes" id="UP000830768">
    <property type="component" value="Chromosome 6"/>
</dbReference>
<reference evidence="1" key="1">
    <citation type="submission" date="2021-11" db="EMBL/GenBank/DDBJ databases">
        <title>Fusarium solani-melongenae Genome sequencing and assembly.</title>
        <authorList>
            <person name="Xie S."/>
            <person name="Huang L."/>
            <person name="Zhang X."/>
        </authorList>
    </citation>
    <scope>NUCLEOTIDE SEQUENCE</scope>
    <source>
        <strain evidence="1">CRI 24-3</strain>
    </source>
</reference>
<evidence type="ECO:0000313" key="1">
    <source>
        <dbReference type="EMBL" id="UPK97355.1"/>
    </source>
</evidence>
<sequence length="438" mass="46766">MGIKHQVLAKRTIASRACIFIIGSNRWSVGSMSRITRSARALMTKSPNDVVVLSAIRSPITRSFKGGFKDAWPEDILGPIMAEAPRRANIEAKDVQDVLIGNVLAELGFAKTGRMALLNAGFPVTTTFHTVNRQCSSSLQAVTHLAHSIWAGQIDVAMAGGVESMSKNYQTRGVPADVGPSLRGTAIKSAADCLMPMGITSENVASRYKISRQMQDDFALLSHSRANQARSAGHFDSEIVPVEYTFVDGEVESRVRIEADDTIRAGVTLEKLAKLKPAFIETGGSTAGNSSQICDGASAAILARRSWAEARGLKPLARFLGTQVAGCEPDEMGMSPLYAIPRLYKHAGIEQKDVDIFELNEAFASQTLACIHELGLDIDRVNPNGGAIAIGHPTGATGTRQLATLLAELARQDKEVGVISMCASTGLGVASAFIREES</sequence>
<name>A0ACD3Z803_FUSSC</name>
<gene>
    <name evidence="1" type="ORF">LCI18_008290</name>
</gene>
<proteinExistence type="predicted"/>
<dbReference type="EMBL" id="CP090035">
    <property type="protein sequence ID" value="UPK97355.1"/>
    <property type="molecule type" value="Genomic_DNA"/>
</dbReference>
<evidence type="ECO:0000313" key="2">
    <source>
        <dbReference type="Proteomes" id="UP000830768"/>
    </source>
</evidence>